<evidence type="ECO:0000256" key="1">
    <source>
        <dbReference type="SAM" id="Phobius"/>
    </source>
</evidence>
<dbReference type="EMBL" id="JBHDLN010000005">
    <property type="protein sequence ID" value="MFB0842974.1"/>
    <property type="molecule type" value="Genomic_DNA"/>
</dbReference>
<organism evidence="2 3">
    <name type="scientific">Paenibacillus oleatilyticus</name>
    <dbReference type="NCBI Taxonomy" id="2594886"/>
    <lineage>
        <taxon>Bacteria</taxon>
        <taxon>Bacillati</taxon>
        <taxon>Bacillota</taxon>
        <taxon>Bacilli</taxon>
        <taxon>Bacillales</taxon>
        <taxon>Paenibacillaceae</taxon>
        <taxon>Paenibacillus</taxon>
    </lineage>
</organism>
<dbReference type="Proteomes" id="UP001575622">
    <property type="component" value="Unassembled WGS sequence"/>
</dbReference>
<evidence type="ECO:0000313" key="2">
    <source>
        <dbReference type="EMBL" id="MFB0842974.1"/>
    </source>
</evidence>
<keyword evidence="1" id="KW-1133">Transmembrane helix</keyword>
<accession>A0ABV4UYR7</accession>
<keyword evidence="1" id="KW-0812">Transmembrane</keyword>
<feature type="transmembrane region" description="Helical" evidence="1">
    <location>
        <begin position="51"/>
        <end position="69"/>
    </location>
</feature>
<sequence>MKKIGFGSLSLIFLIGGILISFNFGFSNKNIIGDEIFNFFGLKAWSCDSEGFHYTVILMMILLSISVYLGRKYPNDMGATLSKSISIILLIITTLLLIYAIIAHSPETIYCQ</sequence>
<protein>
    <submittedName>
        <fullName evidence="2">Uncharacterized protein</fullName>
    </submittedName>
</protein>
<reference evidence="2 3" key="1">
    <citation type="submission" date="2024-09" db="EMBL/GenBank/DDBJ databases">
        <authorList>
            <person name="Makale K.P.P."/>
            <person name="Makhzoum A."/>
            <person name="Rantong G."/>
            <person name="Rahube T.O."/>
        </authorList>
    </citation>
    <scope>NUCLEOTIDE SEQUENCE [LARGE SCALE GENOMIC DNA]</scope>
    <source>
        <strain evidence="2 3">KM_D13</strain>
    </source>
</reference>
<name>A0ABV4UYR7_9BACL</name>
<proteinExistence type="predicted"/>
<feature type="transmembrane region" description="Helical" evidence="1">
    <location>
        <begin position="81"/>
        <end position="102"/>
    </location>
</feature>
<gene>
    <name evidence="2" type="ORF">ACEU3E_12400</name>
</gene>
<keyword evidence="1" id="KW-0472">Membrane</keyword>
<keyword evidence="3" id="KW-1185">Reference proteome</keyword>
<comment type="caution">
    <text evidence="2">The sequence shown here is derived from an EMBL/GenBank/DDBJ whole genome shotgun (WGS) entry which is preliminary data.</text>
</comment>
<evidence type="ECO:0000313" key="3">
    <source>
        <dbReference type="Proteomes" id="UP001575622"/>
    </source>
</evidence>
<dbReference type="RefSeq" id="WP_373951293.1">
    <property type="nucleotide sequence ID" value="NZ_JBHDLN010000005.1"/>
</dbReference>